<dbReference type="SUPFAM" id="SSF51206">
    <property type="entry name" value="cAMP-binding domain-like"/>
    <property type="match status" value="1"/>
</dbReference>
<dbReference type="AlphaFoldDB" id="A4BEG8"/>
<sequence length="147" mass="16515">MKRTHQLPSSRLLTLMDQIPFFNRITLDEREQIIRSAQIFVADPGEPVIEKGAKDTCFYVLLSGSVRVELEPGGRLLAELTPGDIFGEIGFVLNTPRTSYVTASRMCALLRVDQTLLNRLAVSAREKIKDQIILKLATTIERLNEDS</sequence>
<dbReference type="InterPro" id="IPR014710">
    <property type="entry name" value="RmlC-like_jellyroll"/>
</dbReference>
<feature type="domain" description="Cyclic nucleotide-binding" evidence="1">
    <location>
        <begin position="21"/>
        <end position="120"/>
    </location>
</feature>
<proteinExistence type="predicted"/>
<dbReference type="InterPro" id="IPR018490">
    <property type="entry name" value="cNMP-bd_dom_sf"/>
</dbReference>
<comment type="caution">
    <text evidence="2">The sequence shown here is derived from an EMBL/GenBank/DDBJ whole genome shotgun (WGS) entry which is preliminary data.</text>
</comment>
<dbReference type="OrthoDB" id="5241243at2"/>
<dbReference type="CDD" id="cd00038">
    <property type="entry name" value="CAP_ED"/>
    <property type="match status" value="1"/>
</dbReference>
<evidence type="ECO:0000313" key="3">
    <source>
        <dbReference type="Proteomes" id="UP000005953"/>
    </source>
</evidence>
<dbReference type="EMBL" id="AAOE01000010">
    <property type="protein sequence ID" value="EAR09395.1"/>
    <property type="molecule type" value="Genomic_DNA"/>
</dbReference>
<dbReference type="InterPro" id="IPR000595">
    <property type="entry name" value="cNMP-bd_dom"/>
</dbReference>
<protein>
    <recommendedName>
        <fullName evidence="1">Cyclic nucleotide-binding domain-containing protein</fullName>
    </recommendedName>
</protein>
<dbReference type="PANTHER" id="PTHR23011:SF28">
    <property type="entry name" value="CYCLIC NUCLEOTIDE-BINDING DOMAIN CONTAINING PROTEIN"/>
    <property type="match status" value="1"/>
</dbReference>
<accession>A4BEG8</accession>
<dbReference type="HOGENOM" id="CLU_075053_16_6_6"/>
<reference evidence="2 3" key="1">
    <citation type="submission" date="2006-02" db="EMBL/GenBank/DDBJ databases">
        <authorList>
            <person name="Pinhassi J."/>
            <person name="Pedros-Alio C."/>
            <person name="Ferriera S."/>
            <person name="Johnson J."/>
            <person name="Kravitz S."/>
            <person name="Halpern A."/>
            <person name="Remington K."/>
            <person name="Beeson K."/>
            <person name="Tran B."/>
            <person name="Rogers Y.-H."/>
            <person name="Friedman R."/>
            <person name="Venter J.C."/>
        </authorList>
    </citation>
    <scope>NUCLEOTIDE SEQUENCE [LARGE SCALE GENOMIC DNA]</scope>
    <source>
        <strain evidence="2 3">MED297</strain>
    </source>
</reference>
<dbReference type="STRING" id="314283.MED297_02207"/>
<dbReference type="Pfam" id="PF00027">
    <property type="entry name" value="cNMP_binding"/>
    <property type="match status" value="1"/>
</dbReference>
<dbReference type="PROSITE" id="PS50042">
    <property type="entry name" value="CNMP_BINDING_3"/>
    <property type="match status" value="1"/>
</dbReference>
<dbReference type="Gene3D" id="2.60.120.10">
    <property type="entry name" value="Jelly Rolls"/>
    <property type="match status" value="1"/>
</dbReference>
<organism evidence="2 3">
    <name type="scientific">Reinekea blandensis MED297</name>
    <dbReference type="NCBI Taxonomy" id="314283"/>
    <lineage>
        <taxon>Bacteria</taxon>
        <taxon>Pseudomonadati</taxon>
        <taxon>Pseudomonadota</taxon>
        <taxon>Gammaproteobacteria</taxon>
        <taxon>Oceanospirillales</taxon>
        <taxon>Saccharospirillaceae</taxon>
        <taxon>Reinekea</taxon>
    </lineage>
</organism>
<dbReference type="Proteomes" id="UP000005953">
    <property type="component" value="Unassembled WGS sequence"/>
</dbReference>
<evidence type="ECO:0000259" key="1">
    <source>
        <dbReference type="PROSITE" id="PS50042"/>
    </source>
</evidence>
<gene>
    <name evidence="2" type="ORF">MED297_02207</name>
</gene>
<dbReference type="PANTHER" id="PTHR23011">
    <property type="entry name" value="CYCLIC NUCLEOTIDE-BINDING DOMAIN CONTAINING PROTEIN"/>
    <property type="match status" value="1"/>
</dbReference>
<name>A4BEG8_9GAMM</name>
<keyword evidence="3" id="KW-1185">Reference proteome</keyword>
<evidence type="ECO:0000313" key="2">
    <source>
        <dbReference type="EMBL" id="EAR09395.1"/>
    </source>
</evidence>
<dbReference type="RefSeq" id="WP_008047008.1">
    <property type="nucleotide sequence ID" value="NZ_CH724153.1"/>
</dbReference>
<dbReference type="SMART" id="SM00100">
    <property type="entry name" value="cNMP"/>
    <property type="match status" value="1"/>
</dbReference>